<keyword evidence="4" id="KW-1185">Reference proteome</keyword>
<accession>A0AAD5LI02</accession>
<dbReference type="EMBL" id="JAKCXM010000193">
    <property type="protein sequence ID" value="KAJ0399122.1"/>
    <property type="molecule type" value="Genomic_DNA"/>
</dbReference>
<dbReference type="InterPro" id="IPR007757">
    <property type="entry name" value="MT-A70-like"/>
</dbReference>
<evidence type="ECO:0000313" key="3">
    <source>
        <dbReference type="EMBL" id="KAJ0399122.1"/>
    </source>
</evidence>
<proteinExistence type="inferred from homology"/>
<dbReference type="PANTHER" id="PTHR12829">
    <property type="entry name" value="N6-ADENOSINE-METHYLTRANSFERASE"/>
    <property type="match status" value="1"/>
</dbReference>
<evidence type="ECO:0000256" key="1">
    <source>
        <dbReference type="PROSITE-ProRule" id="PRU00489"/>
    </source>
</evidence>
<feature type="region of interest" description="Disordered" evidence="2">
    <location>
        <begin position="40"/>
        <end position="66"/>
    </location>
</feature>
<dbReference type="InterPro" id="IPR002052">
    <property type="entry name" value="DNA_methylase_N6_adenine_CS"/>
</dbReference>
<evidence type="ECO:0008006" key="5">
    <source>
        <dbReference type="Google" id="ProtNLM"/>
    </source>
</evidence>
<reference evidence="3" key="1">
    <citation type="submission" date="2021-12" db="EMBL/GenBank/DDBJ databases">
        <title>Prjna785345.</title>
        <authorList>
            <person name="Rujirawat T."/>
            <person name="Krajaejun T."/>
        </authorList>
    </citation>
    <scope>NUCLEOTIDE SEQUENCE</scope>
    <source>
        <strain evidence="3">Pi057C3</strain>
    </source>
</reference>
<dbReference type="PANTHER" id="PTHR12829:SF4">
    <property type="entry name" value="N(6)-ADENINE-SPECIFIC METHYLTRANSFERASE METTL4"/>
    <property type="match status" value="1"/>
</dbReference>
<dbReference type="SUPFAM" id="SSF53335">
    <property type="entry name" value="S-adenosyl-L-methionine-dependent methyltransferases"/>
    <property type="match status" value="1"/>
</dbReference>
<dbReference type="PROSITE" id="PS51143">
    <property type="entry name" value="MT_A70"/>
    <property type="match status" value="1"/>
</dbReference>
<feature type="compositionally biased region" description="Basic and acidic residues" evidence="2">
    <location>
        <begin position="57"/>
        <end position="66"/>
    </location>
</feature>
<dbReference type="Proteomes" id="UP001209570">
    <property type="component" value="Unassembled WGS sequence"/>
</dbReference>
<name>A0AAD5LI02_PYTIN</name>
<comment type="caution">
    <text evidence="3">The sequence shown here is derived from an EMBL/GenBank/DDBJ whole genome shotgun (WGS) entry which is preliminary data.</text>
</comment>
<evidence type="ECO:0000313" key="4">
    <source>
        <dbReference type="Proteomes" id="UP001209570"/>
    </source>
</evidence>
<dbReference type="GO" id="GO:0003676">
    <property type="term" value="F:nucleic acid binding"/>
    <property type="evidence" value="ECO:0007669"/>
    <property type="project" value="InterPro"/>
</dbReference>
<protein>
    <recommendedName>
        <fullName evidence="5">Methyltransferase-like protein 4</fullName>
    </recommendedName>
</protein>
<organism evidence="3 4">
    <name type="scientific">Pythium insidiosum</name>
    <name type="common">Pythiosis disease agent</name>
    <dbReference type="NCBI Taxonomy" id="114742"/>
    <lineage>
        <taxon>Eukaryota</taxon>
        <taxon>Sar</taxon>
        <taxon>Stramenopiles</taxon>
        <taxon>Oomycota</taxon>
        <taxon>Peronosporomycetes</taxon>
        <taxon>Pythiales</taxon>
        <taxon>Pythiaceae</taxon>
        <taxon>Pythium</taxon>
    </lineage>
</organism>
<comment type="similarity">
    <text evidence="1">Belongs to the MT-A70-like family.</text>
</comment>
<dbReference type="PROSITE" id="PS00092">
    <property type="entry name" value="N6_MTASE"/>
    <property type="match status" value="1"/>
</dbReference>
<dbReference type="GO" id="GO:0032259">
    <property type="term" value="P:methylation"/>
    <property type="evidence" value="ECO:0007669"/>
    <property type="project" value="InterPro"/>
</dbReference>
<dbReference type="InterPro" id="IPR029063">
    <property type="entry name" value="SAM-dependent_MTases_sf"/>
</dbReference>
<dbReference type="AlphaFoldDB" id="A0AAD5LI02"/>
<evidence type="ECO:0000256" key="2">
    <source>
        <dbReference type="SAM" id="MobiDB-lite"/>
    </source>
</evidence>
<sequence length="369" mass="41634">MADEWTVLPVNQAAHVSAYYASARLGIHPASLQIPDKAFFSASGEGQPASKKRKVSRRQEAEKNARRQELIASGKLVLLDEATKRELSRAHAYATSAERLPSLLSPATDGTEEIIEPAKETAPACSDDSSRGENPHDHVQIVIHPRSDEQVVLPPHSRFFLGDIRDISMAAIGKFRLIVMDPPWQNQSVRRGRQYDTFQHTDLWKIDVPSIADEEECVLGIWVTNRPLYSRFVVEELLPAWGFELHDTWFWLKISRNGELVSPLDSTHRLPVEKLLVAHRARDATKRTVLRSRLGGAPRVVVSIPLRHSWKPPPEAFFDSAVMDACARSSVELFARELRPHWTSVGNQVLHFQKLRLFQQLIDSEATST</sequence>
<dbReference type="GO" id="GO:0008168">
    <property type="term" value="F:methyltransferase activity"/>
    <property type="evidence" value="ECO:0007669"/>
    <property type="project" value="InterPro"/>
</dbReference>
<dbReference type="Pfam" id="PF05063">
    <property type="entry name" value="MT-A70"/>
    <property type="match status" value="1"/>
</dbReference>
<dbReference type="GO" id="GO:0005634">
    <property type="term" value="C:nucleus"/>
    <property type="evidence" value="ECO:0007669"/>
    <property type="project" value="TreeGrafter"/>
</dbReference>
<gene>
    <name evidence="3" type="ORF">P43SY_007528</name>
</gene>